<dbReference type="Pfam" id="PF22669">
    <property type="entry name" value="Exo_endo_phos2"/>
    <property type="match status" value="1"/>
</dbReference>
<feature type="compositionally biased region" description="Low complexity" evidence="1">
    <location>
        <begin position="94"/>
        <end position="112"/>
    </location>
</feature>
<feature type="region of interest" description="Disordered" evidence="1">
    <location>
        <begin position="1203"/>
        <end position="1233"/>
    </location>
</feature>
<dbReference type="PANTHER" id="PTHR11200">
    <property type="entry name" value="INOSITOL 5-PHOSPHATASE"/>
    <property type="match status" value="1"/>
</dbReference>
<dbReference type="InterPro" id="IPR036322">
    <property type="entry name" value="WD40_repeat_dom_sf"/>
</dbReference>
<dbReference type="AlphaFoldDB" id="A0AAN6N2D0"/>
<keyword evidence="3" id="KW-0255">Endonuclease</keyword>
<accession>A0AAN6N2D0</accession>
<dbReference type="FunFam" id="3.60.10.10:FF:000036">
    <property type="entry name" value="Inositol polyphosphate phosphatase, putative"/>
    <property type="match status" value="1"/>
</dbReference>
<feature type="region of interest" description="Disordered" evidence="1">
    <location>
        <begin position="368"/>
        <end position="434"/>
    </location>
</feature>
<feature type="compositionally biased region" description="Basic and acidic residues" evidence="1">
    <location>
        <begin position="316"/>
        <end position="326"/>
    </location>
</feature>
<dbReference type="Proteomes" id="UP001303473">
    <property type="component" value="Unassembled WGS sequence"/>
</dbReference>
<sequence length="1233" mass="136784">MDPPSASDGPDGSSIKPVSSLLAKFENMNKSNENQAGPPPPRTVSPAPKPEKLFRDTTPTNHATNLATPVNAREPPAIPKTRPKDKLNLANLHPSAAATPSSGSSGPSSPTRPVLPPVSPRPIRPPSLMVEPPQSPPKSGMDKTVVERPGFLHTDSMVKPSSPATGSKQFKIPSRPHTPILEPRSRSPRLVPSQPPSPPPPRRSGELRRAPEIRENRPAIPPPINRAEKPSILRRASYFGDGSHGYDVRSSSVEKEKVSPFNSPPSSNGTHEDDEEEEVPPVLPTRPRPQPDVHMRAKVIQTGFEPPPIHHTVATQRKERGKERDYMNGSAKEPITPQITGELRPALPARPVSMVGTVRAVTAAMAMAPPPRPPRPGINTSVQETSPAASATSQKRVVSTPTTQQQPPPPTRGHGRSMTVDRTSSRVPPEFRTPAAPITETANARPTDTVMVSAARVEAPVTLTTAAWPDSSNTNRNKPYIGKGMYEIPTKYDSRVFDVCGELACTTGSLTRVWSLLDGELLMSLAMSEGMKGTSVAFKPGKHVGEEGERIWIGNNFGELMEADISTQSIVGSKANAHGRHEIIKIYRHFNELWTLDEVGTLHVWGPDENGVPSLSSGPSQSFRVPRGHTFSMVVGDDLWLATGTEIRVFLPTLDGKTQFQVLIRPLHQESAGEVTCGTHLTTDTNKVFFGHSDGKVSIYSRTDYSCLGVMNISNFKINSLAGVGRYMWAGYNTGKICVYDMAQSPWAVKKDWQAHALPVVKLVADPSSFYKLDRFQVVSLGADNMLRTWDGLLQEDWLECEMKSKDTEYCDFEKLRALVMTWNAGASTPNSLRYSDTDASFFQDLLQSSDSPDILVFGFQELVDLEDKKATAKRFLKPKKKEGSDQERMSHQYRDWRDFLQRCLDDYMSGDLYHLLHTAPLVGLFTCIFVKADLRDRISNLSSAEVKRGMGGLHGNKGAIVVRFMVDDTSLCFINCHLAAGQSAANQRHKDIEAILEATLLPPERDPAVRVDSYVGGGDGSMILDHELCLLNGDLNYRIDTMSRDTVVTAVKAGNLSKLLERDQLLVARRRNPAFMLRAFEEMPITFAPTYKYDVGTDNYDSSEKKRSPAWCDRLLHRSSRGRIEQLDYRCHDGVRVSDHRPVSGRFRFTVKRINPKRRAVAWMECQQRWEDIRAKEAWDEKLYYLTQLIGYDAATAQQLIDERSSRSNHREQHRSPSRRRDLSGSAHRALT</sequence>
<feature type="compositionally biased region" description="Polar residues" evidence="1">
    <location>
        <begin position="260"/>
        <end position="269"/>
    </location>
</feature>
<gene>
    <name evidence="3" type="ORF">QBC46DRAFT_395854</name>
</gene>
<evidence type="ECO:0000259" key="2">
    <source>
        <dbReference type="SMART" id="SM00128"/>
    </source>
</evidence>
<dbReference type="InterPro" id="IPR015943">
    <property type="entry name" value="WD40/YVTN_repeat-like_dom_sf"/>
</dbReference>
<keyword evidence="4" id="KW-1185">Reference proteome</keyword>
<reference evidence="4" key="1">
    <citation type="journal article" date="2023" name="Mol. Phylogenet. Evol.">
        <title>Genome-scale phylogeny and comparative genomics of the fungal order Sordariales.</title>
        <authorList>
            <person name="Hensen N."/>
            <person name="Bonometti L."/>
            <person name="Westerberg I."/>
            <person name="Brannstrom I.O."/>
            <person name="Guillou S."/>
            <person name="Cros-Aarteil S."/>
            <person name="Calhoun S."/>
            <person name="Haridas S."/>
            <person name="Kuo A."/>
            <person name="Mondo S."/>
            <person name="Pangilinan J."/>
            <person name="Riley R."/>
            <person name="LaButti K."/>
            <person name="Andreopoulos B."/>
            <person name="Lipzen A."/>
            <person name="Chen C."/>
            <person name="Yan M."/>
            <person name="Daum C."/>
            <person name="Ng V."/>
            <person name="Clum A."/>
            <person name="Steindorff A."/>
            <person name="Ohm R.A."/>
            <person name="Martin F."/>
            <person name="Silar P."/>
            <person name="Natvig D.O."/>
            <person name="Lalanne C."/>
            <person name="Gautier V."/>
            <person name="Ament-Velasquez S.L."/>
            <person name="Kruys A."/>
            <person name="Hutchinson M.I."/>
            <person name="Powell A.J."/>
            <person name="Barry K."/>
            <person name="Miller A.N."/>
            <person name="Grigoriev I.V."/>
            <person name="Debuchy R."/>
            <person name="Gladieux P."/>
            <person name="Hiltunen Thoren M."/>
            <person name="Johannesson H."/>
        </authorList>
    </citation>
    <scope>NUCLEOTIDE SEQUENCE [LARGE SCALE GENOMIC DNA]</scope>
    <source>
        <strain evidence="4">CBS 340.73</strain>
    </source>
</reference>
<dbReference type="EMBL" id="MU853893">
    <property type="protein sequence ID" value="KAK3936162.1"/>
    <property type="molecule type" value="Genomic_DNA"/>
</dbReference>
<feature type="compositionally biased region" description="Polar residues" evidence="1">
    <location>
        <begin position="378"/>
        <end position="399"/>
    </location>
</feature>
<dbReference type="GO" id="GO:0004439">
    <property type="term" value="F:phosphatidylinositol-4,5-bisphosphate 5-phosphatase activity"/>
    <property type="evidence" value="ECO:0007669"/>
    <property type="project" value="TreeGrafter"/>
</dbReference>
<evidence type="ECO:0000313" key="3">
    <source>
        <dbReference type="EMBL" id="KAK3936162.1"/>
    </source>
</evidence>
<comment type="caution">
    <text evidence="3">The sequence shown here is derived from an EMBL/GenBank/DDBJ whole genome shotgun (WGS) entry which is preliminary data.</text>
</comment>
<feature type="compositionally biased region" description="Basic and acidic residues" evidence="1">
    <location>
        <begin position="1203"/>
        <end position="1224"/>
    </location>
</feature>
<dbReference type="SUPFAM" id="SSF56219">
    <property type="entry name" value="DNase I-like"/>
    <property type="match status" value="1"/>
</dbReference>
<feature type="compositionally biased region" description="Pro residues" evidence="1">
    <location>
        <begin position="113"/>
        <end position="125"/>
    </location>
</feature>
<feature type="compositionally biased region" description="Basic and acidic residues" evidence="1">
    <location>
        <begin position="244"/>
        <end position="258"/>
    </location>
</feature>
<dbReference type="Gene3D" id="2.130.10.10">
    <property type="entry name" value="YVTN repeat-like/Quinoprotein amine dehydrogenase"/>
    <property type="match status" value="1"/>
</dbReference>
<feature type="compositionally biased region" description="Low complexity" evidence="1">
    <location>
        <begin position="1"/>
        <end position="14"/>
    </location>
</feature>
<feature type="compositionally biased region" description="Pro residues" evidence="1">
    <location>
        <begin position="193"/>
        <end position="202"/>
    </location>
</feature>
<evidence type="ECO:0000313" key="4">
    <source>
        <dbReference type="Proteomes" id="UP001303473"/>
    </source>
</evidence>
<feature type="domain" description="Inositol polyphosphate-related phosphatase" evidence="2">
    <location>
        <begin position="814"/>
        <end position="1156"/>
    </location>
</feature>
<dbReference type="InterPro" id="IPR046985">
    <property type="entry name" value="IP5"/>
</dbReference>
<feature type="region of interest" description="Disordered" evidence="1">
    <location>
        <begin position="1"/>
        <end position="336"/>
    </location>
</feature>
<evidence type="ECO:0000256" key="1">
    <source>
        <dbReference type="SAM" id="MobiDB-lite"/>
    </source>
</evidence>
<keyword evidence="3" id="KW-0540">Nuclease</keyword>
<dbReference type="SUPFAM" id="SSF50978">
    <property type="entry name" value="WD40 repeat-like"/>
    <property type="match status" value="1"/>
</dbReference>
<dbReference type="InterPro" id="IPR036691">
    <property type="entry name" value="Endo/exonu/phosph_ase_sf"/>
</dbReference>
<dbReference type="Gene3D" id="3.60.10.10">
    <property type="entry name" value="Endonuclease/exonuclease/phosphatase"/>
    <property type="match status" value="1"/>
</dbReference>
<proteinExistence type="predicted"/>
<dbReference type="GO" id="GO:0004519">
    <property type="term" value="F:endonuclease activity"/>
    <property type="evidence" value="ECO:0007669"/>
    <property type="project" value="UniProtKB-KW"/>
</dbReference>
<dbReference type="GO" id="GO:0046856">
    <property type="term" value="P:phosphatidylinositol dephosphorylation"/>
    <property type="evidence" value="ECO:0007669"/>
    <property type="project" value="InterPro"/>
</dbReference>
<dbReference type="InterPro" id="IPR000300">
    <property type="entry name" value="IPPc"/>
</dbReference>
<feature type="compositionally biased region" description="Basic and acidic residues" evidence="1">
    <location>
        <begin position="203"/>
        <end position="217"/>
    </location>
</feature>
<feature type="compositionally biased region" description="Polar residues" evidence="1">
    <location>
        <begin position="57"/>
        <end position="68"/>
    </location>
</feature>
<dbReference type="PANTHER" id="PTHR11200:SF240">
    <property type="entry name" value="INOSITOL POLYPHOSPHATE 5-PHOSPHATASE C9G1.10C-RELATED"/>
    <property type="match status" value="1"/>
</dbReference>
<name>A0AAN6N2D0_9PEZI</name>
<dbReference type="SMART" id="SM00128">
    <property type="entry name" value="IPPc"/>
    <property type="match status" value="1"/>
</dbReference>
<organism evidence="3 4">
    <name type="scientific">Diplogelasinospora grovesii</name>
    <dbReference type="NCBI Taxonomy" id="303347"/>
    <lineage>
        <taxon>Eukaryota</taxon>
        <taxon>Fungi</taxon>
        <taxon>Dikarya</taxon>
        <taxon>Ascomycota</taxon>
        <taxon>Pezizomycotina</taxon>
        <taxon>Sordariomycetes</taxon>
        <taxon>Sordariomycetidae</taxon>
        <taxon>Sordariales</taxon>
        <taxon>Diplogelasinosporaceae</taxon>
        <taxon>Diplogelasinospora</taxon>
    </lineage>
</organism>
<protein>
    <submittedName>
        <fullName evidence="3">Endonuclease/exonuclease/phosphatase</fullName>
    </submittedName>
</protein>
<keyword evidence="3" id="KW-0378">Hydrolase</keyword>